<keyword evidence="2 3" id="KW-0802">TPR repeat</keyword>
<dbReference type="GeneID" id="97548551"/>
<feature type="repeat" description="TPR" evidence="3">
    <location>
        <begin position="146"/>
        <end position="179"/>
    </location>
</feature>
<evidence type="ECO:0000313" key="4">
    <source>
        <dbReference type="EMBL" id="PWR72749.1"/>
    </source>
</evidence>
<dbReference type="PANTHER" id="PTHR44943">
    <property type="entry name" value="CELLULOSE SYNTHASE OPERON PROTEIN C"/>
    <property type="match status" value="1"/>
</dbReference>
<feature type="repeat" description="TPR" evidence="3">
    <location>
        <begin position="44"/>
        <end position="77"/>
    </location>
</feature>
<dbReference type="SUPFAM" id="SSF48452">
    <property type="entry name" value="TPR-like"/>
    <property type="match status" value="1"/>
</dbReference>
<accession>A0A2V2MZ52</accession>
<dbReference type="Pfam" id="PF13181">
    <property type="entry name" value="TPR_8"/>
    <property type="match status" value="2"/>
</dbReference>
<evidence type="ECO:0000256" key="1">
    <source>
        <dbReference type="ARBA" id="ARBA00022737"/>
    </source>
</evidence>
<proteinExistence type="predicted"/>
<feature type="repeat" description="TPR" evidence="3">
    <location>
        <begin position="78"/>
        <end position="111"/>
    </location>
</feature>
<feature type="repeat" description="TPR" evidence="3">
    <location>
        <begin position="316"/>
        <end position="349"/>
    </location>
</feature>
<dbReference type="Gene3D" id="1.25.40.10">
    <property type="entry name" value="Tetratricopeptide repeat domain"/>
    <property type="match status" value="4"/>
</dbReference>
<dbReference type="PROSITE" id="PS50005">
    <property type="entry name" value="TPR"/>
    <property type="match status" value="8"/>
</dbReference>
<dbReference type="EMBL" id="QGMY01000006">
    <property type="protein sequence ID" value="PWR72749.1"/>
    <property type="molecule type" value="Genomic_DNA"/>
</dbReference>
<feature type="repeat" description="TPR" evidence="3">
    <location>
        <begin position="350"/>
        <end position="383"/>
    </location>
</feature>
<dbReference type="Pfam" id="PF13432">
    <property type="entry name" value="TPR_16"/>
    <property type="match status" value="2"/>
</dbReference>
<feature type="repeat" description="TPR" evidence="3">
    <location>
        <begin position="180"/>
        <end position="213"/>
    </location>
</feature>
<name>A0A2V2MZ52_9EURY</name>
<dbReference type="SMART" id="SM00028">
    <property type="entry name" value="TPR"/>
    <property type="match status" value="10"/>
</dbReference>
<comment type="caution">
    <text evidence="4">The sequence shown here is derived from an EMBL/GenBank/DDBJ whole genome shotgun (WGS) entry which is preliminary data.</text>
</comment>
<evidence type="ECO:0000256" key="2">
    <source>
        <dbReference type="ARBA" id="ARBA00022803"/>
    </source>
</evidence>
<feature type="repeat" description="TPR" evidence="3">
    <location>
        <begin position="112"/>
        <end position="145"/>
    </location>
</feature>
<dbReference type="RefSeq" id="WP_109968260.1">
    <property type="nucleotide sequence ID" value="NZ_CP176093.1"/>
</dbReference>
<dbReference type="SUPFAM" id="SSF101898">
    <property type="entry name" value="NHL repeat"/>
    <property type="match status" value="1"/>
</dbReference>
<reference evidence="4 5" key="1">
    <citation type="submission" date="2018-05" db="EMBL/GenBank/DDBJ databases">
        <title>Draft genome of Methanospirillum lacunae Ki8-1.</title>
        <authorList>
            <person name="Dueholm M.S."/>
            <person name="Nielsen P.H."/>
            <person name="Bakmann L.F."/>
            <person name="Otzen D.E."/>
        </authorList>
    </citation>
    <scope>NUCLEOTIDE SEQUENCE [LARGE SCALE GENOMIC DNA]</scope>
    <source>
        <strain evidence="4 5">Ki8-1</strain>
    </source>
</reference>
<dbReference type="InterPro" id="IPR019734">
    <property type="entry name" value="TPR_rpt"/>
</dbReference>
<evidence type="ECO:0000313" key="5">
    <source>
        <dbReference type="Proteomes" id="UP000245657"/>
    </source>
</evidence>
<dbReference type="InterPro" id="IPR051685">
    <property type="entry name" value="Ycf3/AcsC/BcsC/TPR_MFPF"/>
</dbReference>
<dbReference type="Pfam" id="PF14559">
    <property type="entry name" value="TPR_19"/>
    <property type="match status" value="1"/>
</dbReference>
<dbReference type="InterPro" id="IPR011990">
    <property type="entry name" value="TPR-like_helical_dom_sf"/>
</dbReference>
<protein>
    <submittedName>
        <fullName evidence="4">Uncharacterized protein</fullName>
    </submittedName>
</protein>
<organism evidence="4 5">
    <name type="scientific">Methanospirillum lacunae</name>
    <dbReference type="NCBI Taxonomy" id="668570"/>
    <lineage>
        <taxon>Archaea</taxon>
        <taxon>Methanobacteriati</taxon>
        <taxon>Methanobacteriota</taxon>
        <taxon>Stenosarchaea group</taxon>
        <taxon>Methanomicrobia</taxon>
        <taxon>Methanomicrobiales</taxon>
        <taxon>Methanospirillaceae</taxon>
        <taxon>Methanospirillum</taxon>
    </lineage>
</organism>
<dbReference type="Pfam" id="PF00515">
    <property type="entry name" value="TPR_1"/>
    <property type="match status" value="1"/>
</dbReference>
<sequence length="940" mass="105331">MIIDIIQCNVHSHHIAVQKILHFIFIIFSCSLVCGTCFAENQTAVDLYTQGNNLAKNSKYPEAIELYEKAILINQSYLDPWMGKGNAYLNLKLFNDSIAAYDKVIAIDPNNIQAWNGRGNSLKNINNFEDALTAYNKVITINPNLTSGYINKAGILQSLKRYNESIPLYNRAIELDPKSLSTYLNKASAIQKLNKYDDALAVYDQVLALNSSYSPAYTGKAGVLSTLKKYNEALDVYDHVIKNDSKSIWAWNSRGDLLQTLKRYDEAVSSYDHAIALNETNAPVWRSKAKCLQILKRPTEAMTALDQALANNPNYFEAWMDRGNLQLNLNNYQGSQQSFDQAIKINKNDTSAWNGKGQALMGLEKYNDATDAFSQCLSINPNLTNVRKNLEQAQFKMFQITKNSTYNTSNTPASGNFSKETASIPSQVTDSPQPHQKNAIFDLIDLFFGNKPVIPKVRSEDSPDIPNQVRLVLPVDVSLQNNTFLITDQGNHSIIISDYSGNIRLIIGGPKQSDLFTEVTSATLDKQGNIYVLDAGANKIFKFDALGNMLISWGSQGSDPGQFKNPRHIDYAPRSDSQEGILSVADSGNNRIQLFDLNGEYLSSLITLQKSDSFTSSEPHLNQSNNVIENHSYKKIIPEEKAVPALAERNFNVRIKDTTYPLSVIVDRRIYLGAQNCKNLDVNITSKNPEQWIHLLEGALSDPTTIDTIENISSLLEKCSVENQLTDSENLDLITTFIQQIPLVNEPNTRYPVEVLHDKKASSPDKAIFLYGLLYKAGYDVVFLSYPGTNHCAVGIRSDKSVNKPVMKEYTIDNMSYIYVNPDNPDIIGRINPSLNNIDPFILHILPQDSKHSLILPEREKRLAILETLNSSVEKKKFLEENRGKYSSAAKKQAQTDLDKLKSVTTYVESNTWNTEGISMRLKNSKVGDIQLMFGSEFRS</sequence>
<keyword evidence="5" id="KW-1185">Reference proteome</keyword>
<evidence type="ECO:0000256" key="3">
    <source>
        <dbReference type="PROSITE-ProRule" id="PRU00339"/>
    </source>
</evidence>
<dbReference type="InterPro" id="IPR011042">
    <property type="entry name" value="6-blade_b-propeller_TolB-like"/>
</dbReference>
<dbReference type="CDD" id="cd05819">
    <property type="entry name" value="NHL"/>
    <property type="match status" value="1"/>
</dbReference>
<dbReference type="Gene3D" id="2.120.10.30">
    <property type="entry name" value="TolB, C-terminal domain"/>
    <property type="match status" value="1"/>
</dbReference>
<gene>
    <name evidence="4" type="ORF">DK846_07300</name>
</gene>
<dbReference type="Proteomes" id="UP000245657">
    <property type="component" value="Unassembled WGS sequence"/>
</dbReference>
<dbReference type="PANTHER" id="PTHR44943:SF4">
    <property type="entry name" value="TPR REPEAT-CONTAINING PROTEIN MJ0798"/>
    <property type="match status" value="1"/>
</dbReference>
<feature type="repeat" description="TPR" evidence="3">
    <location>
        <begin position="248"/>
        <end position="281"/>
    </location>
</feature>
<keyword evidence="1" id="KW-0677">Repeat</keyword>
<dbReference type="AlphaFoldDB" id="A0A2V2MZ52"/>